<sequence length="364" mass="37640">MGMARWAVAASALVLSVSACGTATAPGQPGASTTSTTTAVPANCPSGVISGVGPASQAEPTQEILGAYADRCDFKSSVSYQNKSAEEARQMFGNALSTWLTVQRPLPEADAQQLAARCGNNPIWHLPTSAAPLAVSWNLPGVDRLTLTPSVLAKLLSGAITRWDDPAIAQLNPDVQLPGIPVTPVLATDSPGITATLTDWLTSAAGPDWPNGETSEPIGPGKQTESLTDSVSALLGTPGTMSVLPLSYTRTNSLPTASIDFGAGPVAPTPETGSRALEAVEIPEGNDLRLQPDYRASAGAYPLTVIGYQVVCSRGNNSKQGPVLRDFFSFWTTPAEQQALADLGLAPLPEGLRGRVSTAAGQIR</sequence>
<dbReference type="Gene3D" id="3.40.190.10">
    <property type="entry name" value="Periplasmic binding protein-like II"/>
    <property type="match status" value="2"/>
</dbReference>
<dbReference type="InterPro" id="IPR024370">
    <property type="entry name" value="PBP_domain"/>
</dbReference>
<evidence type="ECO:0000256" key="3">
    <source>
        <dbReference type="ARBA" id="ARBA00022592"/>
    </source>
</evidence>
<gene>
    <name evidence="7" type="ORF">CGZ94_15510</name>
</gene>
<evidence type="ECO:0000313" key="7">
    <source>
        <dbReference type="EMBL" id="OYO11804.1"/>
    </source>
</evidence>
<dbReference type="RefSeq" id="WP_094406167.1">
    <property type="nucleotide sequence ID" value="NZ_NMVO01000015.1"/>
</dbReference>
<evidence type="ECO:0000256" key="5">
    <source>
        <dbReference type="SAM" id="SignalP"/>
    </source>
</evidence>
<dbReference type="PANTHER" id="PTHR42996">
    <property type="entry name" value="PHOSPHATE-BINDING PROTEIN PSTS"/>
    <property type="match status" value="1"/>
</dbReference>
<evidence type="ECO:0000313" key="8">
    <source>
        <dbReference type="Proteomes" id="UP000215896"/>
    </source>
</evidence>
<keyword evidence="2 4" id="KW-0813">Transport</keyword>
<dbReference type="PANTHER" id="PTHR42996:SF1">
    <property type="entry name" value="PHOSPHATE-BINDING PROTEIN PSTS"/>
    <property type="match status" value="1"/>
</dbReference>
<keyword evidence="5" id="KW-0732">Signal</keyword>
<proteinExistence type="inferred from homology"/>
<feature type="chain" id="PRO_5013281981" description="Phosphate-binding protein" evidence="5">
    <location>
        <begin position="26"/>
        <end position="364"/>
    </location>
</feature>
<dbReference type="GO" id="GO:0042301">
    <property type="term" value="F:phosphate ion binding"/>
    <property type="evidence" value="ECO:0007669"/>
    <property type="project" value="InterPro"/>
</dbReference>
<name>A0A255GFQ7_9ACTN</name>
<dbReference type="AlphaFoldDB" id="A0A255GFQ7"/>
<evidence type="ECO:0000256" key="4">
    <source>
        <dbReference type="PIRNR" id="PIRNR002756"/>
    </source>
</evidence>
<feature type="domain" description="PBP" evidence="6">
    <location>
        <begin position="43"/>
        <end position="332"/>
    </location>
</feature>
<dbReference type="GO" id="GO:0043190">
    <property type="term" value="C:ATP-binding cassette (ABC) transporter complex"/>
    <property type="evidence" value="ECO:0007669"/>
    <property type="project" value="InterPro"/>
</dbReference>
<evidence type="ECO:0000256" key="1">
    <source>
        <dbReference type="ARBA" id="ARBA00008725"/>
    </source>
</evidence>
<organism evidence="7 8">
    <name type="scientific">Enemella evansiae</name>
    <dbReference type="NCBI Taxonomy" id="2016499"/>
    <lineage>
        <taxon>Bacteria</taxon>
        <taxon>Bacillati</taxon>
        <taxon>Actinomycetota</taxon>
        <taxon>Actinomycetes</taxon>
        <taxon>Propionibacteriales</taxon>
        <taxon>Propionibacteriaceae</taxon>
        <taxon>Enemella</taxon>
    </lineage>
</organism>
<accession>A0A255GFQ7</accession>
<dbReference type="GO" id="GO:0035435">
    <property type="term" value="P:phosphate ion transmembrane transport"/>
    <property type="evidence" value="ECO:0007669"/>
    <property type="project" value="InterPro"/>
</dbReference>
<dbReference type="InterPro" id="IPR050962">
    <property type="entry name" value="Phosphate-bind_PstS"/>
</dbReference>
<reference evidence="7 8" key="1">
    <citation type="submission" date="2017-07" db="EMBL/GenBank/DDBJ databases">
        <title>Draft whole genome sequences of clinical Proprionibacteriaceae strains.</title>
        <authorList>
            <person name="Bernier A.-M."/>
            <person name="Bernard K."/>
            <person name="Domingo M.-C."/>
        </authorList>
    </citation>
    <scope>NUCLEOTIDE SEQUENCE [LARGE SCALE GENOMIC DNA]</scope>
    <source>
        <strain evidence="7 8">NML 030167</strain>
    </source>
</reference>
<keyword evidence="3 4" id="KW-0592">Phosphate transport</keyword>
<dbReference type="PIRSF" id="PIRSF002756">
    <property type="entry name" value="PstS"/>
    <property type="match status" value="1"/>
</dbReference>
<comment type="caution">
    <text evidence="7">The sequence shown here is derived from an EMBL/GenBank/DDBJ whole genome shotgun (WGS) entry which is preliminary data.</text>
</comment>
<protein>
    <recommendedName>
        <fullName evidence="4">Phosphate-binding protein</fullName>
    </recommendedName>
</protein>
<dbReference type="InterPro" id="IPR005673">
    <property type="entry name" value="ABC_phos-bd_PstS"/>
</dbReference>
<feature type="signal peptide" evidence="5">
    <location>
        <begin position="1"/>
        <end position="25"/>
    </location>
</feature>
<keyword evidence="8" id="KW-1185">Reference proteome</keyword>
<dbReference type="PROSITE" id="PS51257">
    <property type="entry name" value="PROKAR_LIPOPROTEIN"/>
    <property type="match status" value="1"/>
</dbReference>
<dbReference type="EMBL" id="NMVO01000015">
    <property type="protein sequence ID" value="OYO11804.1"/>
    <property type="molecule type" value="Genomic_DNA"/>
</dbReference>
<dbReference type="SUPFAM" id="SSF53850">
    <property type="entry name" value="Periplasmic binding protein-like II"/>
    <property type="match status" value="1"/>
</dbReference>
<comment type="similarity">
    <text evidence="1 4">Belongs to the PstS family.</text>
</comment>
<evidence type="ECO:0000256" key="2">
    <source>
        <dbReference type="ARBA" id="ARBA00022448"/>
    </source>
</evidence>
<dbReference type="Proteomes" id="UP000215896">
    <property type="component" value="Unassembled WGS sequence"/>
</dbReference>
<dbReference type="Pfam" id="PF12849">
    <property type="entry name" value="PBP_like_2"/>
    <property type="match status" value="1"/>
</dbReference>
<evidence type="ECO:0000259" key="6">
    <source>
        <dbReference type="Pfam" id="PF12849"/>
    </source>
</evidence>
<dbReference type="OrthoDB" id="9801510at2"/>